<gene>
    <name evidence="2" type="ORF">GCM10022381_00310</name>
</gene>
<keyword evidence="3" id="KW-1185">Reference proteome</keyword>
<feature type="transmembrane region" description="Helical" evidence="1">
    <location>
        <begin position="75"/>
        <end position="95"/>
    </location>
</feature>
<evidence type="ECO:0000313" key="3">
    <source>
        <dbReference type="Proteomes" id="UP001501803"/>
    </source>
</evidence>
<dbReference type="EMBL" id="BAABCN010000001">
    <property type="protein sequence ID" value="GAA3859541.1"/>
    <property type="molecule type" value="Genomic_DNA"/>
</dbReference>
<dbReference type="InterPro" id="IPR021315">
    <property type="entry name" value="Gap/Sap"/>
</dbReference>
<proteinExistence type="predicted"/>
<feature type="transmembrane region" description="Helical" evidence="1">
    <location>
        <begin position="6"/>
        <end position="29"/>
    </location>
</feature>
<evidence type="ECO:0000313" key="2">
    <source>
        <dbReference type="EMBL" id="GAA3859541.1"/>
    </source>
</evidence>
<feature type="transmembrane region" description="Helical" evidence="1">
    <location>
        <begin position="197"/>
        <end position="224"/>
    </location>
</feature>
<protein>
    <recommendedName>
        <fullName evidence="4">GAP family protein</fullName>
    </recommendedName>
</protein>
<name>A0ABP7K0E8_9MICO</name>
<organism evidence="2 3">
    <name type="scientific">Leifsonia kafniensis</name>
    <dbReference type="NCBI Taxonomy" id="475957"/>
    <lineage>
        <taxon>Bacteria</taxon>
        <taxon>Bacillati</taxon>
        <taxon>Actinomycetota</taxon>
        <taxon>Actinomycetes</taxon>
        <taxon>Micrococcales</taxon>
        <taxon>Microbacteriaceae</taxon>
        <taxon>Leifsonia</taxon>
    </lineage>
</organism>
<reference evidence="3" key="1">
    <citation type="journal article" date="2019" name="Int. J. Syst. Evol. Microbiol.">
        <title>The Global Catalogue of Microorganisms (GCM) 10K type strain sequencing project: providing services to taxonomists for standard genome sequencing and annotation.</title>
        <authorList>
            <consortium name="The Broad Institute Genomics Platform"/>
            <consortium name="The Broad Institute Genome Sequencing Center for Infectious Disease"/>
            <person name="Wu L."/>
            <person name="Ma J."/>
        </authorList>
    </citation>
    <scope>NUCLEOTIDE SEQUENCE [LARGE SCALE GENOMIC DNA]</scope>
    <source>
        <strain evidence="3">JCM 17021</strain>
    </source>
</reference>
<dbReference type="RefSeq" id="WP_345061210.1">
    <property type="nucleotide sequence ID" value="NZ_BAABCN010000001.1"/>
</dbReference>
<dbReference type="Pfam" id="PF11139">
    <property type="entry name" value="SfLAP"/>
    <property type="match status" value="1"/>
</dbReference>
<dbReference type="Proteomes" id="UP001501803">
    <property type="component" value="Unassembled WGS sequence"/>
</dbReference>
<keyword evidence="1" id="KW-0812">Transmembrane</keyword>
<keyword evidence="1" id="KW-1133">Transmembrane helix</keyword>
<comment type="caution">
    <text evidence="2">The sequence shown here is derived from an EMBL/GenBank/DDBJ whole genome shotgun (WGS) entry which is preliminary data.</text>
</comment>
<evidence type="ECO:0000256" key="1">
    <source>
        <dbReference type="SAM" id="Phobius"/>
    </source>
</evidence>
<evidence type="ECO:0008006" key="4">
    <source>
        <dbReference type="Google" id="ProtNLM"/>
    </source>
</evidence>
<sequence length="226" mass="23184">MWSDFGELIALALGIAISPMPVLGVILMLMAPRGMSAGAGFAFGWIGGVGLAVSIFSLLSSLLPARGSEGPDTAFGLTPVIVGAALVAVGVIQIWRRARGQADDDAAELPRWLSAVDKLTVTRSVVLGFSYAFLRPKNLVITIAAGLVIGRAEPGVAGTAIALGVFTVIASVTIAAPPLAYALGGEQVKATLVRLRVWLLANLALITGMTLILIGIALVVLGFVSL</sequence>
<feature type="transmembrane region" description="Helical" evidence="1">
    <location>
        <begin position="154"/>
        <end position="176"/>
    </location>
</feature>
<accession>A0ABP7K0E8</accession>
<keyword evidence="1" id="KW-0472">Membrane</keyword>
<feature type="transmembrane region" description="Helical" evidence="1">
    <location>
        <begin position="41"/>
        <end position="63"/>
    </location>
</feature>